<keyword evidence="2" id="KW-0808">Transferase</keyword>
<reference evidence="4" key="1">
    <citation type="submission" date="2020-06" db="EMBL/GenBank/DDBJ databases">
        <title>Draft genome of Bugula neritina, a colonial animal packing powerful symbionts and potential medicines.</title>
        <authorList>
            <person name="Rayko M."/>
        </authorList>
    </citation>
    <scope>NUCLEOTIDE SEQUENCE [LARGE SCALE GENOMIC DNA]</scope>
    <source>
        <strain evidence="4">Kwan_BN1</strain>
    </source>
</reference>
<dbReference type="AlphaFoldDB" id="A0A7J7J530"/>
<name>A0A7J7J530_BUGNE</name>
<feature type="domain" description="Sulfotransferase" evidence="3">
    <location>
        <begin position="14"/>
        <end position="259"/>
    </location>
</feature>
<dbReference type="PANTHER" id="PTHR11783">
    <property type="entry name" value="SULFOTRANSFERASE SULT"/>
    <property type="match status" value="1"/>
</dbReference>
<dbReference type="Proteomes" id="UP000593567">
    <property type="component" value="Unassembled WGS sequence"/>
</dbReference>
<keyword evidence="5" id="KW-1185">Reference proteome</keyword>
<proteinExistence type="inferred from homology"/>
<accession>A0A7J7J530</accession>
<sequence>MIDAAVGFTEFQSTDVIVAAYPKAGTNFTVGIIMSIYKEKGLIAPGVPPVAHTLNIEMKPPSSFGLEIRRADNTSEDPLVHIRSLQSSRILKTHLSWDILSCNIGAKAKIIHCIRNPKDVVCSYYSFLHKLKLLTPDTTWNRFFDYFIKGNVLYGSYTSYMRKWYPYRNLANVLNIQFEDMKENLENNVREIAQFLDIKLTEEQITRISNANTFDHKKQEAGKGHVLYRLGKSGGWRSQLTVEQNEIMNEWIKTELDGMEDLKL</sequence>
<comment type="caution">
    <text evidence="4">The sequence shown here is derived from an EMBL/GenBank/DDBJ whole genome shotgun (WGS) entry which is preliminary data.</text>
</comment>
<dbReference type="EMBL" id="VXIV02003093">
    <property type="protein sequence ID" value="KAF6021205.1"/>
    <property type="molecule type" value="Genomic_DNA"/>
</dbReference>
<dbReference type="GO" id="GO:0008146">
    <property type="term" value="F:sulfotransferase activity"/>
    <property type="evidence" value="ECO:0007669"/>
    <property type="project" value="InterPro"/>
</dbReference>
<dbReference type="InterPro" id="IPR027417">
    <property type="entry name" value="P-loop_NTPase"/>
</dbReference>
<evidence type="ECO:0000256" key="1">
    <source>
        <dbReference type="ARBA" id="ARBA00005771"/>
    </source>
</evidence>
<evidence type="ECO:0000313" key="4">
    <source>
        <dbReference type="EMBL" id="KAF6021205.1"/>
    </source>
</evidence>
<evidence type="ECO:0000256" key="2">
    <source>
        <dbReference type="ARBA" id="ARBA00022679"/>
    </source>
</evidence>
<dbReference type="OrthoDB" id="6341251at2759"/>
<evidence type="ECO:0000259" key="3">
    <source>
        <dbReference type="Pfam" id="PF00685"/>
    </source>
</evidence>
<gene>
    <name evidence="4" type="ORF">EB796_020480</name>
</gene>
<dbReference type="Gene3D" id="3.40.50.300">
    <property type="entry name" value="P-loop containing nucleotide triphosphate hydrolases"/>
    <property type="match status" value="1"/>
</dbReference>
<dbReference type="SUPFAM" id="SSF52540">
    <property type="entry name" value="P-loop containing nucleoside triphosphate hydrolases"/>
    <property type="match status" value="1"/>
</dbReference>
<protein>
    <submittedName>
        <fullName evidence="4">SULT6B1</fullName>
    </submittedName>
</protein>
<evidence type="ECO:0000313" key="5">
    <source>
        <dbReference type="Proteomes" id="UP000593567"/>
    </source>
</evidence>
<dbReference type="InterPro" id="IPR000863">
    <property type="entry name" value="Sulfotransferase_dom"/>
</dbReference>
<dbReference type="Pfam" id="PF00685">
    <property type="entry name" value="Sulfotransfer_1"/>
    <property type="match status" value="1"/>
</dbReference>
<organism evidence="4 5">
    <name type="scientific">Bugula neritina</name>
    <name type="common">Brown bryozoan</name>
    <name type="synonym">Sertularia neritina</name>
    <dbReference type="NCBI Taxonomy" id="10212"/>
    <lineage>
        <taxon>Eukaryota</taxon>
        <taxon>Metazoa</taxon>
        <taxon>Spiralia</taxon>
        <taxon>Lophotrochozoa</taxon>
        <taxon>Bryozoa</taxon>
        <taxon>Gymnolaemata</taxon>
        <taxon>Cheilostomatida</taxon>
        <taxon>Flustrina</taxon>
        <taxon>Buguloidea</taxon>
        <taxon>Bugulidae</taxon>
        <taxon>Bugula</taxon>
    </lineage>
</organism>
<comment type="similarity">
    <text evidence="1">Belongs to the sulfotransferase 1 family.</text>
</comment>